<dbReference type="InterPro" id="IPR036388">
    <property type="entry name" value="WH-like_DNA-bd_sf"/>
</dbReference>
<evidence type="ECO:0000313" key="1">
    <source>
        <dbReference type="EMBL" id="CAD2199535.1"/>
    </source>
</evidence>
<proteinExistence type="predicted"/>
<dbReference type="EMBL" id="CAJEWN010001710">
    <property type="protein sequence ID" value="CAD2199535.1"/>
    <property type="molecule type" value="Genomic_DNA"/>
</dbReference>
<gene>
    <name evidence="1" type="ORF">MENT_LOCUS52938</name>
</gene>
<comment type="caution">
    <text evidence="1">The sequence shown here is derived from an EMBL/GenBank/DDBJ whole genome shotgun (WGS) entry which is preliminary data.</text>
</comment>
<dbReference type="Proteomes" id="UP000580250">
    <property type="component" value="Unassembled WGS sequence"/>
</dbReference>
<reference evidence="1 2" key="1">
    <citation type="submission" date="2020-08" db="EMBL/GenBank/DDBJ databases">
        <authorList>
            <person name="Koutsovoulos G."/>
            <person name="Danchin GJ E."/>
        </authorList>
    </citation>
    <scope>NUCLEOTIDE SEQUENCE [LARGE SCALE GENOMIC DNA]</scope>
</reference>
<dbReference type="Gene3D" id="1.10.10.10">
    <property type="entry name" value="Winged helix-like DNA-binding domain superfamily/Winged helix DNA-binding domain"/>
    <property type="match status" value="1"/>
</dbReference>
<sequence>MINEEIVEEKFFKIIKKYIKDKVNLEIVKVLSIEENLLYFGVDIFKYENMENKGFSKTRTIDDEERKKRAKIIKMYLYDNMKQADIARSLKDTPQNVNNTIKRFLEVGSVEDRPWKVIKN</sequence>
<accession>A0A6V7XJR9</accession>
<dbReference type="AlphaFoldDB" id="A0A6V7XJR9"/>
<organism evidence="1 2">
    <name type="scientific">Meloidogyne enterolobii</name>
    <name type="common">Root-knot nematode worm</name>
    <name type="synonym">Meloidogyne mayaguensis</name>
    <dbReference type="NCBI Taxonomy" id="390850"/>
    <lineage>
        <taxon>Eukaryota</taxon>
        <taxon>Metazoa</taxon>
        <taxon>Ecdysozoa</taxon>
        <taxon>Nematoda</taxon>
        <taxon>Chromadorea</taxon>
        <taxon>Rhabditida</taxon>
        <taxon>Tylenchina</taxon>
        <taxon>Tylenchomorpha</taxon>
        <taxon>Tylenchoidea</taxon>
        <taxon>Meloidogynidae</taxon>
        <taxon>Meloidogyninae</taxon>
        <taxon>Meloidogyne</taxon>
    </lineage>
</organism>
<protein>
    <submittedName>
        <fullName evidence="1">Uncharacterized protein</fullName>
    </submittedName>
</protein>
<evidence type="ECO:0000313" key="2">
    <source>
        <dbReference type="Proteomes" id="UP000580250"/>
    </source>
</evidence>
<name>A0A6V7XJR9_MELEN</name>